<evidence type="ECO:0000313" key="18">
    <source>
        <dbReference type="EMBL" id="CDO58643.1"/>
    </source>
</evidence>
<feature type="binding site" evidence="15">
    <location>
        <begin position="223"/>
        <end position="225"/>
    </location>
    <ligand>
        <name>substrate</name>
    </ligand>
</feature>
<keyword evidence="12" id="KW-0346">Stress response</keyword>
<evidence type="ECO:0000256" key="10">
    <source>
        <dbReference type="ARBA" id="ARBA00022801"/>
    </source>
</evidence>
<sequence>MTFQTTFSATRIARAATLALGVVAIGAASLAWTPADARSAPESFADLAEKLTPAVVNISTAQTVSGGSGVPLPEFPPGSPFEEYFEEFLERHGGEQQSRKVQSLGSGFVIDPDGLVVTNNHVVEDADEVTVTFSDGETLDAEVLGRDPKTDLALLKVKADRKLPFVRFGDSEALRVGDWVMAIGNPFGLGGTVTAGILSARDRDINAGPYDAFLQTDASINRGNSGGPLFNMAGEVMGVNTAIISPTGGSIGIGFSIPATTATSVIDQLKEFGETRRGWLGVRIQTVTDDLAEGLGLEDTKGALVAGIQEGGPAVGSGLEAGDVIIKFDGKPVDKMRDLPRIVADTEVGKAVDVLVLRDGKEETYQVTLGRLEEADGTVEAKAEPRKPAENETLGLSLSSLNDVLRAQYEVADDVDGVLVVAVVPGSQAAEKRVRPGDVIVKVAQENVTNPDKVEEQVARAKSEGLKSVLLQISRGGETSFVALRVEGS</sequence>
<dbReference type="GO" id="GO:0006508">
    <property type="term" value="P:proteolysis"/>
    <property type="evidence" value="ECO:0007669"/>
    <property type="project" value="UniProtKB-KW"/>
</dbReference>
<dbReference type="PROSITE" id="PS50106">
    <property type="entry name" value="PDZ"/>
    <property type="match status" value="2"/>
</dbReference>
<keyword evidence="6 18" id="KW-0645">Protease</keyword>
<dbReference type="EC" id="3.4.21.107" evidence="4"/>
<dbReference type="GO" id="GO:0042597">
    <property type="term" value="C:periplasmic space"/>
    <property type="evidence" value="ECO:0007669"/>
    <property type="project" value="UniProtKB-SubCell"/>
</dbReference>
<keyword evidence="11" id="KW-0720">Serine protease</keyword>
<organism evidence="18 19">
    <name type="scientific">Candidatus Phaeomarinibacter ectocarpi</name>
    <dbReference type="NCBI Taxonomy" id="1458461"/>
    <lineage>
        <taxon>Bacteria</taxon>
        <taxon>Pseudomonadati</taxon>
        <taxon>Pseudomonadota</taxon>
        <taxon>Alphaproteobacteria</taxon>
        <taxon>Hyphomicrobiales</taxon>
        <taxon>Parvibaculaceae</taxon>
        <taxon>Candidatus Phaeomarinibacter</taxon>
    </lineage>
</organism>
<dbReference type="Proteomes" id="UP000032160">
    <property type="component" value="Chromosome I"/>
</dbReference>
<dbReference type="InterPro" id="IPR036034">
    <property type="entry name" value="PDZ_sf"/>
</dbReference>
<keyword evidence="10" id="KW-0378">Hydrolase</keyword>
<reference evidence="18 19" key="1">
    <citation type="journal article" date="2014" name="Front. Genet.">
        <title>Genome and metabolic network of "Candidatus Phaeomarinobacter ectocarpi" Ec32, a new candidate genus of Alphaproteobacteria frequently associated with brown algae.</title>
        <authorList>
            <person name="Dittami S.M."/>
            <person name="Barbeyron T."/>
            <person name="Boyen C."/>
            <person name="Cambefort J."/>
            <person name="Collet G."/>
            <person name="Delage L."/>
            <person name="Gobet A."/>
            <person name="Groisillier A."/>
            <person name="Leblanc C."/>
            <person name="Michel G."/>
            <person name="Scornet D."/>
            <person name="Siegel A."/>
            <person name="Tapia J.E."/>
            <person name="Tonon T."/>
        </authorList>
    </citation>
    <scope>NUCLEOTIDE SEQUENCE [LARGE SCALE GENOMIC DNA]</scope>
    <source>
        <strain evidence="18 19">Ec32</strain>
    </source>
</reference>
<dbReference type="Gene3D" id="2.40.10.120">
    <property type="match status" value="1"/>
</dbReference>
<dbReference type="GO" id="GO:0004252">
    <property type="term" value="F:serine-type endopeptidase activity"/>
    <property type="evidence" value="ECO:0007669"/>
    <property type="project" value="InterPro"/>
</dbReference>
<dbReference type="Pfam" id="PF13180">
    <property type="entry name" value="PDZ_2"/>
    <property type="match status" value="2"/>
</dbReference>
<feature type="domain" description="PDZ" evidence="17">
    <location>
        <begin position="269"/>
        <end position="360"/>
    </location>
</feature>
<evidence type="ECO:0000256" key="3">
    <source>
        <dbReference type="ARBA" id="ARBA00010541"/>
    </source>
</evidence>
<dbReference type="HOGENOM" id="CLU_020120_1_0_5"/>
<keyword evidence="19" id="KW-1185">Reference proteome</keyword>
<dbReference type="InterPro" id="IPR001940">
    <property type="entry name" value="Peptidase_S1C"/>
</dbReference>
<evidence type="ECO:0000256" key="2">
    <source>
        <dbReference type="ARBA" id="ARBA00004418"/>
    </source>
</evidence>
<dbReference type="InterPro" id="IPR009003">
    <property type="entry name" value="Peptidase_S1_PA"/>
</dbReference>
<evidence type="ECO:0000256" key="13">
    <source>
        <dbReference type="ARBA" id="ARBA00032850"/>
    </source>
</evidence>
<evidence type="ECO:0000256" key="5">
    <source>
        <dbReference type="ARBA" id="ARBA00013958"/>
    </source>
</evidence>
<evidence type="ECO:0000256" key="1">
    <source>
        <dbReference type="ARBA" id="ARBA00001772"/>
    </source>
</evidence>
<keyword evidence="7 16" id="KW-0732">Signal</keyword>
<dbReference type="AlphaFoldDB" id="X5M6J3"/>
<evidence type="ECO:0000256" key="11">
    <source>
        <dbReference type="ARBA" id="ARBA00022825"/>
    </source>
</evidence>
<feature type="binding site" evidence="15">
    <location>
        <position position="121"/>
    </location>
    <ligand>
        <name>substrate</name>
    </ligand>
</feature>
<evidence type="ECO:0000313" key="19">
    <source>
        <dbReference type="Proteomes" id="UP000032160"/>
    </source>
</evidence>
<dbReference type="Gene3D" id="2.30.42.10">
    <property type="match status" value="2"/>
</dbReference>
<dbReference type="STRING" id="1458461.BN1012_Phect429"/>
<dbReference type="KEGG" id="pect:BN1012_Phect429"/>
<feature type="active site" description="Charge relay system" evidence="14">
    <location>
        <position position="151"/>
    </location>
</feature>
<dbReference type="EMBL" id="HG966617">
    <property type="protein sequence ID" value="CDO58643.1"/>
    <property type="molecule type" value="Genomic_DNA"/>
</dbReference>
<keyword evidence="9" id="KW-0574">Periplasm</keyword>
<evidence type="ECO:0000256" key="15">
    <source>
        <dbReference type="PIRSR" id="PIRSR611782-2"/>
    </source>
</evidence>
<keyword evidence="8" id="KW-0677">Repeat</keyword>
<accession>X5M6J3</accession>
<dbReference type="CDD" id="cd10839">
    <property type="entry name" value="cpPDZ1_DegP-like"/>
    <property type="match status" value="1"/>
</dbReference>
<dbReference type="InterPro" id="IPR011782">
    <property type="entry name" value="Pept_S1C_Do"/>
</dbReference>
<comment type="catalytic activity">
    <reaction evidence="1">
        <text>Acts on substrates that are at least partially unfolded. The cleavage site P1 residue is normally between a pair of hydrophobic residues, such as Val-|-Val.</text>
        <dbReference type="EC" id="3.4.21.107"/>
    </reaction>
</comment>
<dbReference type="Pfam" id="PF13365">
    <property type="entry name" value="Trypsin_2"/>
    <property type="match status" value="1"/>
</dbReference>
<feature type="active site" description="Charge relay system" evidence="14">
    <location>
        <position position="121"/>
    </location>
</feature>
<protein>
    <recommendedName>
        <fullName evidence="5">Probable periplasmic serine endoprotease DegP-like</fullName>
        <ecNumber evidence="4">3.4.21.107</ecNumber>
    </recommendedName>
    <alternativeName>
        <fullName evidence="13">Protease Do</fullName>
    </alternativeName>
</protein>
<evidence type="ECO:0000256" key="16">
    <source>
        <dbReference type="SAM" id="SignalP"/>
    </source>
</evidence>
<dbReference type="InterPro" id="IPR001478">
    <property type="entry name" value="PDZ"/>
</dbReference>
<feature type="signal peptide" evidence="16">
    <location>
        <begin position="1"/>
        <end position="37"/>
    </location>
</feature>
<dbReference type="PRINTS" id="PR00834">
    <property type="entry name" value="PROTEASES2C"/>
</dbReference>
<dbReference type="NCBIfam" id="TIGR02037">
    <property type="entry name" value="degP_htrA_DO"/>
    <property type="match status" value="1"/>
</dbReference>
<feature type="chain" id="PRO_5039354297" description="Probable periplasmic serine endoprotease DegP-like" evidence="16">
    <location>
        <begin position="38"/>
        <end position="489"/>
    </location>
</feature>
<feature type="active site" description="Charge relay system" evidence="14">
    <location>
        <position position="225"/>
    </location>
</feature>
<evidence type="ECO:0000256" key="7">
    <source>
        <dbReference type="ARBA" id="ARBA00022729"/>
    </source>
</evidence>
<dbReference type="SMART" id="SM00228">
    <property type="entry name" value="PDZ"/>
    <property type="match status" value="2"/>
</dbReference>
<feature type="binding site" evidence="15">
    <location>
        <position position="151"/>
    </location>
    <ligand>
        <name>substrate</name>
    </ligand>
</feature>
<name>X5M6J3_9HYPH</name>
<dbReference type="FunFam" id="2.40.10.120:FF:000007">
    <property type="entry name" value="Periplasmic serine endoprotease DegP-like"/>
    <property type="match status" value="1"/>
</dbReference>
<gene>
    <name evidence="18" type="ORF">BN1012_Phect429</name>
</gene>
<evidence type="ECO:0000256" key="9">
    <source>
        <dbReference type="ARBA" id="ARBA00022764"/>
    </source>
</evidence>
<feature type="domain" description="PDZ" evidence="17">
    <location>
        <begin position="378"/>
        <end position="477"/>
    </location>
</feature>
<evidence type="ECO:0000256" key="12">
    <source>
        <dbReference type="ARBA" id="ARBA00023016"/>
    </source>
</evidence>
<dbReference type="PATRIC" id="fig|1458461.3.peg.428"/>
<dbReference type="RefSeq" id="WP_197538297.1">
    <property type="nucleotide sequence ID" value="NZ_HG966617.1"/>
</dbReference>
<dbReference type="SUPFAM" id="SSF50494">
    <property type="entry name" value="Trypsin-like serine proteases"/>
    <property type="match status" value="1"/>
</dbReference>
<evidence type="ECO:0000256" key="14">
    <source>
        <dbReference type="PIRSR" id="PIRSR611782-1"/>
    </source>
</evidence>
<evidence type="ECO:0000256" key="4">
    <source>
        <dbReference type="ARBA" id="ARBA00013035"/>
    </source>
</evidence>
<comment type="subcellular location">
    <subcellularLocation>
        <location evidence="2">Periplasm</location>
    </subcellularLocation>
</comment>
<comment type="similarity">
    <text evidence="3">Belongs to the peptidase S1C family.</text>
</comment>
<proteinExistence type="inferred from homology"/>
<evidence type="ECO:0000256" key="6">
    <source>
        <dbReference type="ARBA" id="ARBA00022670"/>
    </source>
</evidence>
<evidence type="ECO:0000256" key="8">
    <source>
        <dbReference type="ARBA" id="ARBA00022737"/>
    </source>
</evidence>
<evidence type="ECO:0000259" key="17">
    <source>
        <dbReference type="PROSITE" id="PS50106"/>
    </source>
</evidence>
<dbReference type="PANTHER" id="PTHR22939">
    <property type="entry name" value="SERINE PROTEASE FAMILY S1C HTRA-RELATED"/>
    <property type="match status" value="1"/>
</dbReference>
<dbReference type="SUPFAM" id="SSF50156">
    <property type="entry name" value="PDZ domain-like"/>
    <property type="match status" value="2"/>
</dbReference>
<dbReference type="PANTHER" id="PTHR22939:SF130">
    <property type="entry name" value="PERIPLASMIC SERINE ENDOPROTEASE DEGP-LIKE-RELATED"/>
    <property type="match status" value="1"/>
</dbReference>